<feature type="signal peptide" evidence="1">
    <location>
        <begin position="1"/>
        <end position="18"/>
    </location>
</feature>
<gene>
    <name evidence="4" type="primary">LOC101852671</name>
</gene>
<keyword evidence="3" id="KW-1185">Reference proteome</keyword>
<evidence type="ECO:0000259" key="2">
    <source>
        <dbReference type="PROSITE" id="PS50041"/>
    </source>
</evidence>
<dbReference type="Gene3D" id="3.10.100.10">
    <property type="entry name" value="Mannose-Binding Protein A, subunit A"/>
    <property type="match status" value="1"/>
</dbReference>
<reference evidence="4" key="1">
    <citation type="submission" date="2025-08" db="UniProtKB">
        <authorList>
            <consortium name="RefSeq"/>
        </authorList>
    </citation>
    <scope>IDENTIFICATION</scope>
</reference>
<keyword evidence="1" id="KW-0732">Signal</keyword>
<dbReference type="GeneID" id="101852671"/>
<sequence length="180" mass="20404">MFQDLLLPVLVLISLADAMTLNDCPSDLARDHSLQIYKNSCFQFVLDHHRDYPEANKDCKRHGGTLALTKTKDVQDFLVGQLEHTYHHGSVVWIGLTDMVKEDTYVWEDGTVLGPNDFKHWASGRLLHQFDDCAALDPSENGLWYDYPCESHLFGLISAEKSYVCEYKMQVASPTPPVEG</sequence>
<evidence type="ECO:0000313" key="3">
    <source>
        <dbReference type="Proteomes" id="UP000694888"/>
    </source>
</evidence>
<dbReference type="Pfam" id="PF00059">
    <property type="entry name" value="Lectin_C"/>
    <property type="match status" value="1"/>
</dbReference>
<name>A0ABM0JG15_APLCA</name>
<dbReference type="SMART" id="SM00034">
    <property type="entry name" value="CLECT"/>
    <property type="match status" value="1"/>
</dbReference>
<dbReference type="PANTHER" id="PTHR22801:SF63">
    <property type="entry name" value="C-TYPE LECTIN DOMAIN-CONTAINING PROTEIN"/>
    <property type="match status" value="1"/>
</dbReference>
<dbReference type="InterPro" id="IPR016187">
    <property type="entry name" value="CTDL_fold"/>
</dbReference>
<dbReference type="CDD" id="cd00037">
    <property type="entry name" value="CLECT"/>
    <property type="match status" value="1"/>
</dbReference>
<organism evidence="3 4">
    <name type="scientific">Aplysia californica</name>
    <name type="common">California sea hare</name>
    <dbReference type="NCBI Taxonomy" id="6500"/>
    <lineage>
        <taxon>Eukaryota</taxon>
        <taxon>Metazoa</taxon>
        <taxon>Spiralia</taxon>
        <taxon>Lophotrochozoa</taxon>
        <taxon>Mollusca</taxon>
        <taxon>Gastropoda</taxon>
        <taxon>Heterobranchia</taxon>
        <taxon>Euthyneura</taxon>
        <taxon>Tectipleura</taxon>
        <taxon>Aplysiida</taxon>
        <taxon>Aplysioidea</taxon>
        <taxon>Aplysiidae</taxon>
        <taxon>Aplysia</taxon>
    </lineage>
</organism>
<dbReference type="InterPro" id="IPR001304">
    <property type="entry name" value="C-type_lectin-like"/>
</dbReference>
<evidence type="ECO:0000256" key="1">
    <source>
        <dbReference type="SAM" id="SignalP"/>
    </source>
</evidence>
<dbReference type="Proteomes" id="UP000694888">
    <property type="component" value="Unplaced"/>
</dbReference>
<accession>A0ABM0JG15</accession>
<dbReference type="InterPro" id="IPR016186">
    <property type="entry name" value="C-type_lectin-like/link_sf"/>
</dbReference>
<feature type="chain" id="PRO_5046766920" evidence="1">
    <location>
        <begin position="19"/>
        <end position="180"/>
    </location>
</feature>
<dbReference type="PROSITE" id="PS50041">
    <property type="entry name" value="C_TYPE_LECTIN_2"/>
    <property type="match status" value="1"/>
</dbReference>
<dbReference type="InterPro" id="IPR050801">
    <property type="entry name" value="Ca-Dep_Lectins_ImmuneDev"/>
</dbReference>
<protein>
    <submittedName>
        <fullName evidence="4">Macrophage mannose receptor 1</fullName>
    </submittedName>
</protein>
<keyword evidence="4" id="KW-0675">Receptor</keyword>
<proteinExistence type="predicted"/>
<dbReference type="RefSeq" id="XP_005092855.1">
    <property type="nucleotide sequence ID" value="XM_005092798.3"/>
</dbReference>
<feature type="domain" description="C-type lectin" evidence="2">
    <location>
        <begin position="37"/>
        <end position="150"/>
    </location>
</feature>
<evidence type="ECO:0000313" key="4">
    <source>
        <dbReference type="RefSeq" id="XP_005092855.1"/>
    </source>
</evidence>
<dbReference type="PANTHER" id="PTHR22801">
    <property type="entry name" value="LITHOSTATHINE"/>
    <property type="match status" value="1"/>
</dbReference>
<dbReference type="SUPFAM" id="SSF56436">
    <property type="entry name" value="C-type lectin-like"/>
    <property type="match status" value="1"/>
</dbReference>